<sequence>MGGAELMDVGVPRCWNGDPAKMNAALVGLQRGGQETSNESLGAAGNKRPRTVVSELHSTDLCPADDFNRLKG</sequence>
<dbReference type="EMBL" id="CAKXAJ010025216">
    <property type="protein sequence ID" value="CAH2236631.1"/>
    <property type="molecule type" value="Genomic_DNA"/>
</dbReference>
<gene>
    <name evidence="1" type="primary">jg16469</name>
    <name evidence="1" type="ORF">PAEG_LOCUS13995</name>
</gene>
<dbReference type="AlphaFoldDB" id="A0A8S4RKT7"/>
<comment type="caution">
    <text evidence="1">The sequence shown here is derived from an EMBL/GenBank/DDBJ whole genome shotgun (WGS) entry which is preliminary data.</text>
</comment>
<protein>
    <submittedName>
        <fullName evidence="1">Jg16469 protein</fullName>
    </submittedName>
</protein>
<evidence type="ECO:0000313" key="1">
    <source>
        <dbReference type="EMBL" id="CAH2236631.1"/>
    </source>
</evidence>
<name>A0A8S4RKT7_9NEOP</name>
<dbReference type="Proteomes" id="UP000838756">
    <property type="component" value="Unassembled WGS sequence"/>
</dbReference>
<proteinExistence type="predicted"/>
<accession>A0A8S4RKT7</accession>
<keyword evidence="2" id="KW-1185">Reference proteome</keyword>
<organism evidence="1 2">
    <name type="scientific">Pararge aegeria aegeria</name>
    <dbReference type="NCBI Taxonomy" id="348720"/>
    <lineage>
        <taxon>Eukaryota</taxon>
        <taxon>Metazoa</taxon>
        <taxon>Ecdysozoa</taxon>
        <taxon>Arthropoda</taxon>
        <taxon>Hexapoda</taxon>
        <taxon>Insecta</taxon>
        <taxon>Pterygota</taxon>
        <taxon>Neoptera</taxon>
        <taxon>Endopterygota</taxon>
        <taxon>Lepidoptera</taxon>
        <taxon>Glossata</taxon>
        <taxon>Ditrysia</taxon>
        <taxon>Papilionoidea</taxon>
        <taxon>Nymphalidae</taxon>
        <taxon>Satyrinae</taxon>
        <taxon>Satyrini</taxon>
        <taxon>Parargina</taxon>
        <taxon>Pararge</taxon>
    </lineage>
</organism>
<evidence type="ECO:0000313" key="2">
    <source>
        <dbReference type="Proteomes" id="UP000838756"/>
    </source>
</evidence>
<dbReference type="OrthoDB" id="7466345at2759"/>
<reference evidence="1" key="1">
    <citation type="submission" date="2022-03" db="EMBL/GenBank/DDBJ databases">
        <authorList>
            <person name="Lindestad O."/>
        </authorList>
    </citation>
    <scope>NUCLEOTIDE SEQUENCE</scope>
</reference>